<name>A0A3P6B700_BRACM</name>
<gene>
    <name evidence="2" type="ORF">BRAA07T28437Z</name>
</gene>
<dbReference type="EMBL" id="LR031574">
    <property type="protein sequence ID" value="VDC96273.1"/>
    <property type="molecule type" value="Genomic_DNA"/>
</dbReference>
<feature type="compositionally biased region" description="Basic and acidic residues" evidence="1">
    <location>
        <begin position="19"/>
        <end position="30"/>
    </location>
</feature>
<feature type="region of interest" description="Disordered" evidence="1">
    <location>
        <begin position="19"/>
        <end position="42"/>
    </location>
</feature>
<dbReference type="AlphaFoldDB" id="A0A3P6B700"/>
<sequence>MDGVVALYTAKQHEDIEMHENLEHGFEGKRSKSGRRSCKSRS</sequence>
<organism evidence="2">
    <name type="scientific">Brassica campestris</name>
    <name type="common">Field mustard</name>
    <dbReference type="NCBI Taxonomy" id="3711"/>
    <lineage>
        <taxon>Eukaryota</taxon>
        <taxon>Viridiplantae</taxon>
        <taxon>Streptophyta</taxon>
        <taxon>Embryophyta</taxon>
        <taxon>Tracheophyta</taxon>
        <taxon>Spermatophyta</taxon>
        <taxon>Magnoliopsida</taxon>
        <taxon>eudicotyledons</taxon>
        <taxon>Gunneridae</taxon>
        <taxon>Pentapetalae</taxon>
        <taxon>rosids</taxon>
        <taxon>malvids</taxon>
        <taxon>Brassicales</taxon>
        <taxon>Brassicaceae</taxon>
        <taxon>Brassiceae</taxon>
        <taxon>Brassica</taxon>
    </lineage>
</organism>
<reference evidence="2" key="1">
    <citation type="submission" date="2018-11" db="EMBL/GenBank/DDBJ databases">
        <authorList>
            <consortium name="Genoscope - CEA"/>
            <person name="William W."/>
        </authorList>
    </citation>
    <scope>NUCLEOTIDE SEQUENCE</scope>
</reference>
<proteinExistence type="predicted"/>
<evidence type="ECO:0000313" key="2">
    <source>
        <dbReference type="EMBL" id="VDC96273.1"/>
    </source>
</evidence>
<evidence type="ECO:0000256" key="1">
    <source>
        <dbReference type="SAM" id="MobiDB-lite"/>
    </source>
</evidence>
<feature type="compositionally biased region" description="Basic residues" evidence="1">
    <location>
        <begin position="31"/>
        <end position="42"/>
    </location>
</feature>
<protein>
    <submittedName>
        <fullName evidence="2">Uncharacterized protein</fullName>
    </submittedName>
</protein>
<accession>A0A3P6B700</accession>